<dbReference type="GO" id="GO:0007269">
    <property type="term" value="P:neurotransmitter secretion"/>
    <property type="evidence" value="ECO:0007669"/>
    <property type="project" value="TreeGrafter"/>
</dbReference>
<reference evidence="2" key="1">
    <citation type="submission" date="2022-03" db="EMBL/GenBank/DDBJ databases">
        <authorList>
            <person name="Lindestad O."/>
        </authorList>
    </citation>
    <scope>NUCLEOTIDE SEQUENCE</scope>
</reference>
<keyword evidence="3" id="KW-1185">Reference proteome</keyword>
<accession>A0A8S4RGC3</accession>
<sequence>MKTLEGSVTSVASVGRGYNRDRCVTLLVVDDQNTDWSKYFRGRRLPGEWDIRVEQAEFKLWESNPYCPLCQSGANGPINVAKLGPGLLIDRRVGLRA</sequence>
<evidence type="ECO:0000313" key="3">
    <source>
        <dbReference type="Proteomes" id="UP000838756"/>
    </source>
</evidence>
<evidence type="ECO:0000313" key="2">
    <source>
        <dbReference type="EMBL" id="CAH2236107.1"/>
    </source>
</evidence>
<proteinExistence type="predicted"/>
<gene>
    <name evidence="2" type="primary">jg15103</name>
    <name evidence="2" type="ORF">PAEG_LOCUS13593</name>
</gene>
<dbReference type="SUPFAM" id="SSF52440">
    <property type="entry name" value="PreATP-grasp domain"/>
    <property type="match status" value="1"/>
</dbReference>
<dbReference type="PANTHER" id="PTHR10841:SF17">
    <property type="entry name" value="SYNAPSIN"/>
    <property type="match status" value="1"/>
</dbReference>
<dbReference type="GO" id="GO:0030672">
    <property type="term" value="C:synaptic vesicle membrane"/>
    <property type="evidence" value="ECO:0007669"/>
    <property type="project" value="TreeGrafter"/>
</dbReference>
<dbReference type="InterPro" id="IPR016185">
    <property type="entry name" value="PreATP-grasp_dom_sf"/>
</dbReference>
<dbReference type="AlphaFoldDB" id="A0A8S4RGC3"/>
<feature type="domain" description="Synapsin pre-ATP-grasp" evidence="1">
    <location>
        <begin position="20"/>
        <end position="59"/>
    </location>
</feature>
<dbReference type="Gene3D" id="3.40.50.20">
    <property type="match status" value="1"/>
</dbReference>
<dbReference type="EMBL" id="CAKXAJ010025185">
    <property type="protein sequence ID" value="CAH2236107.1"/>
    <property type="molecule type" value="Genomic_DNA"/>
</dbReference>
<dbReference type="InterPro" id="IPR020897">
    <property type="entry name" value="Synapsin_pre-ATP-grasp_dom"/>
</dbReference>
<evidence type="ECO:0000259" key="1">
    <source>
        <dbReference type="Pfam" id="PF02078"/>
    </source>
</evidence>
<dbReference type="Pfam" id="PF02078">
    <property type="entry name" value="Synapsin"/>
    <property type="match status" value="1"/>
</dbReference>
<name>A0A8S4RGC3_9NEOP</name>
<dbReference type="OrthoDB" id="10249572at2759"/>
<dbReference type="PANTHER" id="PTHR10841">
    <property type="entry name" value="SYNAPSIN"/>
    <property type="match status" value="1"/>
</dbReference>
<dbReference type="Proteomes" id="UP000838756">
    <property type="component" value="Unassembled WGS sequence"/>
</dbReference>
<protein>
    <submittedName>
        <fullName evidence="2">Jg15103 protein</fullName>
    </submittedName>
</protein>
<organism evidence="2 3">
    <name type="scientific">Pararge aegeria aegeria</name>
    <dbReference type="NCBI Taxonomy" id="348720"/>
    <lineage>
        <taxon>Eukaryota</taxon>
        <taxon>Metazoa</taxon>
        <taxon>Ecdysozoa</taxon>
        <taxon>Arthropoda</taxon>
        <taxon>Hexapoda</taxon>
        <taxon>Insecta</taxon>
        <taxon>Pterygota</taxon>
        <taxon>Neoptera</taxon>
        <taxon>Endopterygota</taxon>
        <taxon>Lepidoptera</taxon>
        <taxon>Glossata</taxon>
        <taxon>Ditrysia</taxon>
        <taxon>Papilionoidea</taxon>
        <taxon>Nymphalidae</taxon>
        <taxon>Satyrinae</taxon>
        <taxon>Satyrini</taxon>
        <taxon>Parargina</taxon>
        <taxon>Pararge</taxon>
    </lineage>
</organism>
<comment type="caution">
    <text evidence="2">The sequence shown here is derived from an EMBL/GenBank/DDBJ whole genome shotgun (WGS) entry which is preliminary data.</text>
</comment>